<organism evidence="1 2">
    <name type="scientific">Pedobacter endophyticus</name>
    <dbReference type="NCBI Taxonomy" id="2789740"/>
    <lineage>
        <taxon>Bacteria</taxon>
        <taxon>Pseudomonadati</taxon>
        <taxon>Bacteroidota</taxon>
        <taxon>Sphingobacteriia</taxon>
        <taxon>Sphingobacteriales</taxon>
        <taxon>Sphingobacteriaceae</taxon>
        <taxon>Pedobacter</taxon>
    </lineage>
</organism>
<name>A0A7S9PZ89_9SPHI</name>
<gene>
    <name evidence="1" type="ORF">IZT61_03005</name>
</gene>
<dbReference type="EMBL" id="CP064939">
    <property type="protein sequence ID" value="QPH40263.1"/>
    <property type="molecule type" value="Genomic_DNA"/>
</dbReference>
<protein>
    <submittedName>
        <fullName evidence="1">Uncharacterized protein</fullName>
    </submittedName>
</protein>
<dbReference type="KEGG" id="pex:IZT61_03005"/>
<sequence>MGKLTFYDTDIPHESIVKERDRVYLNRTARQRFFSLLELNRIAVMMNGGRPLKSLREKASSSVVRMLSSDELSFYCFNQENLHTIK</sequence>
<keyword evidence="2" id="KW-1185">Reference proteome</keyword>
<proteinExistence type="predicted"/>
<dbReference type="AlphaFoldDB" id="A0A7S9PZ89"/>
<accession>A0A7S9PZ89</accession>
<reference evidence="1 2" key="1">
    <citation type="submission" date="2020-11" db="EMBL/GenBank/DDBJ databases">
        <title>Pedobacter endophytica, an endophytic bacteria isolated form Carex pumila.</title>
        <authorList>
            <person name="Peng Y."/>
            <person name="Jiang L."/>
            <person name="Lee J."/>
        </authorList>
    </citation>
    <scope>NUCLEOTIDE SEQUENCE [LARGE SCALE GENOMIC DNA]</scope>
    <source>
        <strain evidence="1 2">JBR3-12</strain>
    </source>
</reference>
<evidence type="ECO:0000313" key="1">
    <source>
        <dbReference type="EMBL" id="QPH40263.1"/>
    </source>
</evidence>
<evidence type="ECO:0000313" key="2">
    <source>
        <dbReference type="Proteomes" id="UP000594759"/>
    </source>
</evidence>
<dbReference type="RefSeq" id="WP_196099719.1">
    <property type="nucleotide sequence ID" value="NZ_CP064939.1"/>
</dbReference>
<dbReference type="Proteomes" id="UP000594759">
    <property type="component" value="Chromosome"/>
</dbReference>